<dbReference type="GO" id="GO:0051301">
    <property type="term" value="P:cell division"/>
    <property type="evidence" value="ECO:0007669"/>
    <property type="project" value="UniProtKB-KW"/>
</dbReference>
<comment type="function">
    <text evidence="5">Participates in chromosomal partition during cell division. May act via the formation of a condensin-like complex containing Smc and ScpA that pull DNA away from mid-cell into both cell halves.</text>
</comment>
<dbReference type="Pfam" id="PF04079">
    <property type="entry name" value="SMC_ScpB"/>
    <property type="match status" value="1"/>
</dbReference>
<dbReference type="GO" id="GO:0006260">
    <property type="term" value="P:DNA replication"/>
    <property type="evidence" value="ECO:0007669"/>
    <property type="project" value="UniProtKB-UniRule"/>
</dbReference>
<reference evidence="6 7" key="1">
    <citation type="submission" date="2015-12" db="EMBL/GenBank/DDBJ databases">
        <title>Draft genome sequence of Acidibacillus ferrooxidans ITV001, isolated from a chalcopyrite acid mine drainage site in Brazil.</title>
        <authorList>
            <person name="Dall'Agnol H."/>
            <person name="Nancucheo I."/>
            <person name="Johnson B."/>
            <person name="Oliveira R."/>
            <person name="Leite L."/>
            <person name="Pylro V."/>
            <person name="Nunes G.L."/>
            <person name="Tzotzos G."/>
            <person name="Fernandes G.R."/>
            <person name="Dutra J."/>
            <person name="Orellana S.C."/>
            <person name="Oliveira G."/>
        </authorList>
    </citation>
    <scope>NUCLEOTIDE SEQUENCE [LARGE SCALE GENOMIC DNA]</scope>
    <source>
        <strain evidence="7">ITV01</strain>
    </source>
</reference>
<proteinExistence type="inferred from homology"/>
<dbReference type="GO" id="GO:0051304">
    <property type="term" value="P:chromosome separation"/>
    <property type="evidence" value="ECO:0007669"/>
    <property type="project" value="InterPro"/>
</dbReference>
<dbReference type="Proteomes" id="UP000053557">
    <property type="component" value="Unassembled WGS sequence"/>
</dbReference>
<gene>
    <name evidence="5" type="primary">scpB</name>
    <name evidence="6" type="ORF">ATW55_09030</name>
</gene>
<evidence type="ECO:0000256" key="2">
    <source>
        <dbReference type="ARBA" id="ARBA00022618"/>
    </source>
</evidence>
<evidence type="ECO:0000313" key="7">
    <source>
        <dbReference type="Proteomes" id="UP000053557"/>
    </source>
</evidence>
<dbReference type="PIRSF" id="PIRSF019345">
    <property type="entry name" value="ScpB"/>
    <property type="match status" value="1"/>
</dbReference>
<evidence type="ECO:0000256" key="3">
    <source>
        <dbReference type="ARBA" id="ARBA00022829"/>
    </source>
</evidence>
<comment type="subcellular location">
    <subcellularLocation>
        <location evidence="5">Cytoplasm</location>
    </subcellularLocation>
    <text evidence="5">Associated with two foci at the outer edges of the nucleoid region in young cells, and at four foci within both cell halves in older cells.</text>
</comment>
<sequence>MGTQEQWDELAKEEEVRLLNLLEGLLFAAGTEGLTAKAIAKGLLVSESLVPELCNRLATLQEESMRMLTCLKTADTWQLVTHKALSPYLSRLAETPPQPGLSQAALETLAIIAYRQPLTRSMIEALRGVKSERAIGTLLARGLIEEMGRADGPGRPFLYGTTRLFLDHFGLTSPDQLPPLEIANGILDETAAVREE</sequence>
<keyword evidence="4 5" id="KW-0131">Cell cycle</keyword>
<evidence type="ECO:0000256" key="1">
    <source>
        <dbReference type="ARBA" id="ARBA00022490"/>
    </source>
</evidence>
<evidence type="ECO:0000256" key="5">
    <source>
        <dbReference type="HAMAP-Rule" id="MF_01804"/>
    </source>
</evidence>
<dbReference type="PANTHER" id="PTHR34298">
    <property type="entry name" value="SEGREGATION AND CONDENSATION PROTEIN B"/>
    <property type="match status" value="1"/>
</dbReference>
<dbReference type="Gene3D" id="1.10.10.10">
    <property type="entry name" value="Winged helix-like DNA-binding domain superfamily/Winged helix DNA-binding domain"/>
    <property type="match status" value="2"/>
</dbReference>
<keyword evidence="1 5" id="KW-0963">Cytoplasm</keyword>
<dbReference type="HAMAP" id="MF_01804">
    <property type="entry name" value="ScpB"/>
    <property type="match status" value="1"/>
</dbReference>
<keyword evidence="3 5" id="KW-0159">Chromosome partition</keyword>
<dbReference type="GO" id="GO:0005737">
    <property type="term" value="C:cytoplasm"/>
    <property type="evidence" value="ECO:0007669"/>
    <property type="project" value="UniProtKB-SubCell"/>
</dbReference>
<dbReference type="InterPro" id="IPR005234">
    <property type="entry name" value="ScpB_csome_segregation"/>
</dbReference>
<name>A0A124IW10_9BACL</name>
<dbReference type="SUPFAM" id="SSF46785">
    <property type="entry name" value="Winged helix' DNA-binding domain"/>
    <property type="match status" value="2"/>
</dbReference>
<dbReference type="InterPro" id="IPR036390">
    <property type="entry name" value="WH_DNA-bd_sf"/>
</dbReference>
<dbReference type="AlphaFoldDB" id="A0A124IW10"/>
<dbReference type="PANTHER" id="PTHR34298:SF2">
    <property type="entry name" value="SEGREGATION AND CONDENSATION PROTEIN B"/>
    <property type="match status" value="1"/>
</dbReference>
<evidence type="ECO:0000256" key="4">
    <source>
        <dbReference type="ARBA" id="ARBA00023306"/>
    </source>
</evidence>
<dbReference type="EMBL" id="LPVJ01000031">
    <property type="protein sequence ID" value="KUO95931.1"/>
    <property type="molecule type" value="Genomic_DNA"/>
</dbReference>
<comment type="caution">
    <text evidence="6">The sequence shown here is derived from an EMBL/GenBank/DDBJ whole genome shotgun (WGS) entry which is preliminary data.</text>
</comment>
<dbReference type="NCBIfam" id="TIGR00281">
    <property type="entry name" value="SMC-Scp complex subunit ScpB"/>
    <property type="match status" value="1"/>
</dbReference>
<accession>A0A124IW10</accession>
<organism evidence="6 7">
    <name type="scientific">Ferroacidibacillus organovorans</name>
    <dbReference type="NCBI Taxonomy" id="1765683"/>
    <lineage>
        <taxon>Bacteria</taxon>
        <taxon>Bacillati</taxon>
        <taxon>Bacillota</taxon>
        <taxon>Bacilli</taxon>
        <taxon>Bacillales</taxon>
        <taxon>Alicyclobacillaceae</taxon>
        <taxon>Ferroacidibacillus</taxon>
    </lineage>
</organism>
<keyword evidence="7" id="KW-1185">Reference proteome</keyword>
<comment type="similarity">
    <text evidence="5">Belongs to the ScpB family.</text>
</comment>
<protein>
    <recommendedName>
        <fullName evidence="5">Segregation and condensation protein B</fullName>
    </recommendedName>
</protein>
<dbReference type="InterPro" id="IPR036388">
    <property type="entry name" value="WH-like_DNA-bd_sf"/>
</dbReference>
<comment type="subunit">
    <text evidence="5">Homodimer. Homodimerization may be required to stabilize the binding of ScpA to the Smc head domains. Component of a cohesin-like complex composed of ScpA, ScpB and the Smc homodimer, in which ScpA and ScpB bind to the head domain of Smc. The presence of the three proteins is required for the association of the complex with DNA.</text>
</comment>
<keyword evidence="2 5" id="KW-0132">Cell division</keyword>
<evidence type="ECO:0000313" key="6">
    <source>
        <dbReference type="EMBL" id="KUO95931.1"/>
    </source>
</evidence>